<dbReference type="InterPro" id="IPR009012">
    <property type="entry name" value="GrpE_head"/>
</dbReference>
<dbReference type="EMBL" id="CP000527">
    <property type="protein sequence ID" value="ABM29181.1"/>
    <property type="molecule type" value="Genomic_DNA"/>
</dbReference>
<sequence length="191" mass="20850">MSRDTTTPDDAAAFEAAATTSGTATSAGENIPGDLLPLCREHICPVCPEKAQADEQRLRALADLENTKKRLQREKDEQVRYAAETVLADLLPTLDNLDLALQYGQGSAECRNMLVGVEMTRKLLLEALGRHGLEAVGEAGEPFTPELHEAMSHEDRGDMPADHVATVMMKGYRLKERLLRPAKVTVSRTPG</sequence>
<dbReference type="GO" id="GO:0005737">
    <property type="term" value="C:cytoplasm"/>
    <property type="evidence" value="ECO:0007669"/>
    <property type="project" value="UniProtKB-SubCell"/>
</dbReference>
<dbReference type="KEGG" id="dvl:Dvul_2165"/>
<dbReference type="PANTHER" id="PTHR21237:SF23">
    <property type="entry name" value="GRPE PROTEIN HOMOLOG, MITOCHONDRIAL"/>
    <property type="match status" value="1"/>
</dbReference>
<comment type="subunit">
    <text evidence="3 10">Homodimer.</text>
</comment>
<dbReference type="PROSITE" id="PS01071">
    <property type="entry name" value="GRPE"/>
    <property type="match status" value="1"/>
</dbReference>
<organism evidence="14 15">
    <name type="scientific">Nitratidesulfovibrio vulgaris (strain DP4)</name>
    <name type="common">Desulfovibrio vulgaris</name>
    <dbReference type="NCBI Taxonomy" id="391774"/>
    <lineage>
        <taxon>Bacteria</taxon>
        <taxon>Pseudomonadati</taxon>
        <taxon>Thermodesulfobacteriota</taxon>
        <taxon>Desulfovibrionia</taxon>
        <taxon>Desulfovibrionales</taxon>
        <taxon>Desulfovibrionaceae</taxon>
        <taxon>Nitratidesulfovibrio</taxon>
    </lineage>
</organism>
<evidence type="ECO:0000256" key="2">
    <source>
        <dbReference type="ARBA" id="ARBA00009054"/>
    </source>
</evidence>
<evidence type="ECO:0000256" key="12">
    <source>
        <dbReference type="RuleBase" id="RU004478"/>
    </source>
</evidence>
<evidence type="ECO:0000313" key="14">
    <source>
        <dbReference type="EMBL" id="ABM29181.1"/>
    </source>
</evidence>
<evidence type="ECO:0000256" key="1">
    <source>
        <dbReference type="ARBA" id="ARBA00004496"/>
    </source>
</evidence>
<protein>
    <recommendedName>
        <fullName evidence="8 10">Protein GrpE</fullName>
    </recommendedName>
    <alternativeName>
        <fullName evidence="9 10">HSP-70 cofactor</fullName>
    </alternativeName>
</protein>
<dbReference type="PRINTS" id="PR00773">
    <property type="entry name" value="GRPEPROTEIN"/>
</dbReference>
<dbReference type="InterPro" id="IPR000740">
    <property type="entry name" value="GrpE"/>
</dbReference>
<dbReference type="GO" id="GO:0051082">
    <property type="term" value="F:unfolded protein binding"/>
    <property type="evidence" value="ECO:0007669"/>
    <property type="project" value="TreeGrafter"/>
</dbReference>
<dbReference type="Pfam" id="PF01025">
    <property type="entry name" value="GrpE"/>
    <property type="match status" value="1"/>
</dbReference>
<dbReference type="GO" id="GO:0006457">
    <property type="term" value="P:protein folding"/>
    <property type="evidence" value="ECO:0007669"/>
    <property type="project" value="InterPro"/>
</dbReference>
<dbReference type="SUPFAM" id="SSF51064">
    <property type="entry name" value="Head domain of nucleotide exchange factor GrpE"/>
    <property type="match status" value="1"/>
</dbReference>
<dbReference type="CDD" id="cd00446">
    <property type="entry name" value="GrpE"/>
    <property type="match status" value="1"/>
</dbReference>
<evidence type="ECO:0000256" key="3">
    <source>
        <dbReference type="ARBA" id="ARBA00011738"/>
    </source>
</evidence>
<dbReference type="InterPro" id="IPR013805">
    <property type="entry name" value="GrpE_CC"/>
</dbReference>
<evidence type="ECO:0000256" key="8">
    <source>
        <dbReference type="ARBA" id="ARBA00072274"/>
    </source>
</evidence>
<comment type="subcellular location">
    <subcellularLocation>
        <location evidence="1 10">Cytoplasm</location>
    </subcellularLocation>
</comment>
<dbReference type="FunFam" id="2.30.22.10:FF:000001">
    <property type="entry name" value="Protein GrpE"/>
    <property type="match status" value="1"/>
</dbReference>
<evidence type="ECO:0000256" key="11">
    <source>
        <dbReference type="RuleBase" id="RU000639"/>
    </source>
</evidence>
<dbReference type="SUPFAM" id="SSF58014">
    <property type="entry name" value="Coiled-coil domain of nucleotide exchange factor GrpE"/>
    <property type="match status" value="1"/>
</dbReference>
<dbReference type="Proteomes" id="UP000009173">
    <property type="component" value="Chromosome"/>
</dbReference>
<evidence type="ECO:0000256" key="9">
    <source>
        <dbReference type="ARBA" id="ARBA00076414"/>
    </source>
</evidence>
<comment type="function">
    <text evidence="7 10 11">Participates actively in the response to hyperosmotic and heat shock by preventing the aggregation of stress-denatured proteins, in association with DnaK and GrpE. It is the nucleotide exchange factor for DnaK and may function as a thermosensor. Unfolded proteins bind initially to DnaJ; upon interaction with the DnaJ-bound protein, DnaK hydrolyzes its bound ATP, resulting in the formation of a stable complex. GrpE releases ADP from DnaK; ATP binding to DnaK triggers the release of the substrate protein, thus completing the reaction cycle. Several rounds of ATP-dependent interactions between DnaJ, DnaK and GrpE are required for fully efficient folding.</text>
</comment>
<dbReference type="PANTHER" id="PTHR21237">
    <property type="entry name" value="GRPE PROTEIN"/>
    <property type="match status" value="1"/>
</dbReference>
<dbReference type="HOGENOM" id="CLU_057217_5_2_7"/>
<evidence type="ECO:0000256" key="5">
    <source>
        <dbReference type="ARBA" id="ARBA00023016"/>
    </source>
</evidence>
<dbReference type="GO" id="GO:0000774">
    <property type="term" value="F:adenyl-nucleotide exchange factor activity"/>
    <property type="evidence" value="ECO:0007669"/>
    <property type="project" value="InterPro"/>
</dbReference>
<dbReference type="Gene3D" id="2.30.22.10">
    <property type="entry name" value="Head domain of nucleotide exchange factor GrpE"/>
    <property type="match status" value="1"/>
</dbReference>
<feature type="coiled-coil region" evidence="13">
    <location>
        <begin position="50"/>
        <end position="84"/>
    </location>
</feature>
<comment type="similarity">
    <text evidence="2 10 12">Belongs to the GrpE family.</text>
</comment>
<dbReference type="RefSeq" id="WP_010938113.1">
    <property type="nucleotide sequence ID" value="NC_008751.1"/>
</dbReference>
<reference evidence="15" key="1">
    <citation type="journal article" date="2009" name="Environ. Microbiol.">
        <title>Contribution of mobile genetic elements to Desulfovibrio vulgaris genome plasticity.</title>
        <authorList>
            <person name="Walker C.B."/>
            <person name="Stolyar S."/>
            <person name="Chivian D."/>
            <person name="Pinel N."/>
            <person name="Gabster J.A."/>
            <person name="Dehal P.S."/>
            <person name="He Z."/>
            <person name="Yang Z.K."/>
            <person name="Yen H.C."/>
            <person name="Zhou J."/>
            <person name="Wall J.D."/>
            <person name="Hazen T.C."/>
            <person name="Arkin A.P."/>
            <person name="Stahl D.A."/>
        </authorList>
    </citation>
    <scope>NUCLEOTIDE SEQUENCE [LARGE SCALE GENOMIC DNA]</scope>
    <source>
        <strain evidence="15">DP4</strain>
    </source>
</reference>
<dbReference type="GO" id="GO:0051087">
    <property type="term" value="F:protein-folding chaperone binding"/>
    <property type="evidence" value="ECO:0007669"/>
    <property type="project" value="InterPro"/>
</dbReference>
<keyword evidence="13" id="KW-0175">Coiled coil</keyword>
<evidence type="ECO:0000256" key="6">
    <source>
        <dbReference type="ARBA" id="ARBA00023186"/>
    </source>
</evidence>
<keyword evidence="6 10" id="KW-0143">Chaperone</keyword>
<proteinExistence type="inferred from homology"/>
<evidence type="ECO:0000256" key="7">
    <source>
        <dbReference type="ARBA" id="ARBA00053401"/>
    </source>
</evidence>
<evidence type="ECO:0000256" key="4">
    <source>
        <dbReference type="ARBA" id="ARBA00022490"/>
    </source>
</evidence>
<keyword evidence="5 10" id="KW-0346">Stress response</keyword>
<dbReference type="HAMAP" id="MF_01151">
    <property type="entry name" value="GrpE"/>
    <property type="match status" value="1"/>
</dbReference>
<name>A0A0H3ABT2_NITV4</name>
<evidence type="ECO:0000256" key="10">
    <source>
        <dbReference type="HAMAP-Rule" id="MF_01151"/>
    </source>
</evidence>
<keyword evidence="4 10" id="KW-0963">Cytoplasm</keyword>
<dbReference type="SMR" id="A0A0H3ABT2"/>
<gene>
    <name evidence="10" type="primary">grpE</name>
    <name evidence="14" type="ordered locus">Dvul_2165</name>
</gene>
<dbReference type="AlphaFoldDB" id="A0A0H3ABT2"/>
<evidence type="ECO:0000313" key="15">
    <source>
        <dbReference type="Proteomes" id="UP000009173"/>
    </source>
</evidence>
<evidence type="ECO:0000256" key="13">
    <source>
        <dbReference type="SAM" id="Coils"/>
    </source>
</evidence>
<dbReference type="Gene3D" id="3.90.20.20">
    <property type="match status" value="1"/>
</dbReference>
<dbReference type="GO" id="GO:0042803">
    <property type="term" value="F:protein homodimerization activity"/>
    <property type="evidence" value="ECO:0007669"/>
    <property type="project" value="InterPro"/>
</dbReference>
<accession>A0A0H3ABT2</accession>